<evidence type="ECO:0000259" key="7">
    <source>
        <dbReference type="PROSITE" id="PS50850"/>
    </source>
</evidence>
<dbReference type="EMBL" id="JAULSR010000007">
    <property type="protein sequence ID" value="KAK0614839.1"/>
    <property type="molecule type" value="Genomic_DNA"/>
</dbReference>
<dbReference type="Pfam" id="PF07690">
    <property type="entry name" value="MFS_1"/>
    <property type="match status" value="1"/>
</dbReference>
<keyword evidence="9" id="KW-1185">Reference proteome</keyword>
<gene>
    <name evidence="8" type="ORF">B0T17DRAFT_498017</name>
</gene>
<dbReference type="SUPFAM" id="SSF103473">
    <property type="entry name" value="MFS general substrate transporter"/>
    <property type="match status" value="1"/>
</dbReference>
<evidence type="ECO:0000256" key="5">
    <source>
        <dbReference type="ARBA" id="ARBA00023136"/>
    </source>
</evidence>
<reference evidence="8" key="1">
    <citation type="submission" date="2023-06" db="EMBL/GenBank/DDBJ databases">
        <title>Genome-scale phylogeny and comparative genomics of the fungal order Sordariales.</title>
        <authorList>
            <consortium name="Lawrence Berkeley National Laboratory"/>
            <person name="Hensen N."/>
            <person name="Bonometti L."/>
            <person name="Westerberg I."/>
            <person name="Brannstrom I.O."/>
            <person name="Guillou S."/>
            <person name="Cros-Aarteil S."/>
            <person name="Calhoun S."/>
            <person name="Haridas S."/>
            <person name="Kuo A."/>
            <person name="Mondo S."/>
            <person name="Pangilinan J."/>
            <person name="Riley R."/>
            <person name="LaButti K."/>
            <person name="Andreopoulos B."/>
            <person name="Lipzen A."/>
            <person name="Chen C."/>
            <person name="Yanf M."/>
            <person name="Daum C."/>
            <person name="Ng V."/>
            <person name="Clum A."/>
            <person name="Steindorff A."/>
            <person name="Ohm R."/>
            <person name="Martin F."/>
            <person name="Silar P."/>
            <person name="Natvig D."/>
            <person name="Lalanne C."/>
            <person name="Gautier V."/>
            <person name="Ament-velasquez S.L."/>
            <person name="Kruys A."/>
            <person name="Hutchinson M.I."/>
            <person name="Powell A.J."/>
            <person name="Barry K."/>
            <person name="Miller A.N."/>
            <person name="Grigoriev I.V."/>
            <person name="Debuchy R."/>
            <person name="Gladieux P."/>
            <person name="Thoren M.H."/>
            <person name="Johannesson H."/>
        </authorList>
    </citation>
    <scope>NUCLEOTIDE SEQUENCE</scope>
    <source>
        <strain evidence="8">SMH3391-2</strain>
    </source>
</reference>
<feature type="transmembrane region" description="Helical" evidence="6">
    <location>
        <begin position="362"/>
        <end position="384"/>
    </location>
</feature>
<feature type="transmembrane region" description="Helical" evidence="6">
    <location>
        <begin position="111"/>
        <end position="131"/>
    </location>
</feature>
<keyword evidence="5 6" id="KW-0472">Membrane</keyword>
<name>A0AA40BV64_9PEZI</name>
<evidence type="ECO:0000256" key="1">
    <source>
        <dbReference type="ARBA" id="ARBA00004141"/>
    </source>
</evidence>
<dbReference type="PROSITE" id="PS50850">
    <property type="entry name" value="MFS"/>
    <property type="match status" value="1"/>
</dbReference>
<feature type="transmembrane region" description="Helical" evidence="6">
    <location>
        <begin position="35"/>
        <end position="54"/>
    </location>
</feature>
<comment type="caution">
    <text evidence="8">The sequence shown here is derived from an EMBL/GenBank/DDBJ whole genome shotgun (WGS) entry which is preliminary data.</text>
</comment>
<dbReference type="PANTHER" id="PTHR43791:SF36">
    <property type="entry name" value="TRANSPORTER, PUTATIVE (AFU_ORTHOLOGUE AFUA_6G08340)-RELATED"/>
    <property type="match status" value="1"/>
</dbReference>
<dbReference type="GO" id="GO:0016020">
    <property type="term" value="C:membrane"/>
    <property type="evidence" value="ECO:0007669"/>
    <property type="project" value="UniProtKB-SubCell"/>
</dbReference>
<dbReference type="InterPro" id="IPR011701">
    <property type="entry name" value="MFS"/>
</dbReference>
<keyword evidence="2" id="KW-0813">Transport</keyword>
<feature type="transmembrane region" description="Helical" evidence="6">
    <location>
        <begin position="428"/>
        <end position="448"/>
    </location>
</feature>
<keyword evidence="3 6" id="KW-0812">Transmembrane</keyword>
<feature type="transmembrane region" description="Helical" evidence="6">
    <location>
        <begin position="169"/>
        <end position="189"/>
    </location>
</feature>
<proteinExistence type="predicted"/>
<dbReference type="InterPro" id="IPR020846">
    <property type="entry name" value="MFS_dom"/>
</dbReference>
<feature type="domain" description="Major facilitator superfamily (MFS) profile" evidence="7">
    <location>
        <begin position="43"/>
        <end position="452"/>
    </location>
</feature>
<evidence type="ECO:0000313" key="8">
    <source>
        <dbReference type="EMBL" id="KAK0614839.1"/>
    </source>
</evidence>
<evidence type="ECO:0000256" key="6">
    <source>
        <dbReference type="SAM" id="Phobius"/>
    </source>
</evidence>
<protein>
    <submittedName>
        <fullName evidence="8">Pantothenate transporter</fullName>
    </submittedName>
</protein>
<organism evidence="8 9">
    <name type="scientific">Bombardia bombarda</name>
    <dbReference type="NCBI Taxonomy" id="252184"/>
    <lineage>
        <taxon>Eukaryota</taxon>
        <taxon>Fungi</taxon>
        <taxon>Dikarya</taxon>
        <taxon>Ascomycota</taxon>
        <taxon>Pezizomycotina</taxon>
        <taxon>Sordariomycetes</taxon>
        <taxon>Sordariomycetidae</taxon>
        <taxon>Sordariales</taxon>
        <taxon>Lasiosphaeriaceae</taxon>
        <taxon>Bombardia</taxon>
    </lineage>
</organism>
<dbReference type="GO" id="GO:0022857">
    <property type="term" value="F:transmembrane transporter activity"/>
    <property type="evidence" value="ECO:0007669"/>
    <property type="project" value="InterPro"/>
</dbReference>
<evidence type="ECO:0000256" key="3">
    <source>
        <dbReference type="ARBA" id="ARBA00022692"/>
    </source>
</evidence>
<dbReference type="AlphaFoldDB" id="A0AA40BV64"/>
<feature type="transmembrane region" description="Helical" evidence="6">
    <location>
        <begin position="137"/>
        <end position="157"/>
    </location>
</feature>
<evidence type="ECO:0000256" key="2">
    <source>
        <dbReference type="ARBA" id="ARBA00022448"/>
    </source>
</evidence>
<dbReference type="Gene3D" id="1.20.1250.20">
    <property type="entry name" value="MFS general substrate transporter like domains"/>
    <property type="match status" value="2"/>
</dbReference>
<evidence type="ECO:0000313" key="9">
    <source>
        <dbReference type="Proteomes" id="UP001174934"/>
    </source>
</evidence>
<dbReference type="InterPro" id="IPR036259">
    <property type="entry name" value="MFS_trans_sf"/>
</dbReference>
<sequence length="485" mass="52881">MELELDTSRDTSVNGLAVHDEAVLTPEERRAEKWFVLKIDFIILPLIAIIYFLAALDRSDVGNAAVAGMTDDLKLTPGELSNCVAFIFIGLMLMQLPGALLVRLLTPPIQLGCALIAWGTATTLICEAQNWQTIAGLRVVVGLFEAFIQGAPLYLTLWYKQHELATRGAIFASMQSVAGSMNGLIAYAIQNTMDGRLGRPAWRWLFLIEGVVSVGAGVVMVFVLPPAPENIKRGFTKAEREIALRRTKEAYNVPHTTIHLKQLLAVLKDKKILFYCLLNGCTSISSTAWSQFLPVILHNAGYTQTETQVLTIPVYVVSGVVTIAIGYLSDRFHMRGSPLIASYLIAVAGWIMLLATRDMRTAYAGTFLIGMGSQTTVILQLAWLNSNVIGYTKKGGSLAIANIFGQLCALASSFSFRDGPDYFTGKGLSLAATGVGAILTAVFMLYLGRLNMVKLANKDTVNAAEQRKRGVEDLCDAHPDFMYSL</sequence>
<feature type="transmembrane region" description="Helical" evidence="6">
    <location>
        <begin position="201"/>
        <end position="224"/>
    </location>
</feature>
<feature type="transmembrane region" description="Helical" evidence="6">
    <location>
        <begin position="309"/>
        <end position="328"/>
    </location>
</feature>
<dbReference type="PANTHER" id="PTHR43791">
    <property type="entry name" value="PERMEASE-RELATED"/>
    <property type="match status" value="1"/>
</dbReference>
<evidence type="ECO:0000256" key="4">
    <source>
        <dbReference type="ARBA" id="ARBA00022989"/>
    </source>
</evidence>
<comment type="subcellular location">
    <subcellularLocation>
        <location evidence="1">Membrane</location>
        <topology evidence="1">Multi-pass membrane protein</topology>
    </subcellularLocation>
</comment>
<accession>A0AA40BV64</accession>
<feature type="transmembrane region" description="Helical" evidence="6">
    <location>
        <begin position="340"/>
        <end position="356"/>
    </location>
</feature>
<keyword evidence="4 6" id="KW-1133">Transmembrane helix</keyword>
<dbReference type="Proteomes" id="UP001174934">
    <property type="component" value="Unassembled WGS sequence"/>
</dbReference>